<dbReference type="EMBL" id="JARAOO010000008">
    <property type="protein sequence ID" value="KAJ7959990.1"/>
    <property type="molecule type" value="Genomic_DNA"/>
</dbReference>
<feature type="compositionally biased region" description="Basic and acidic residues" evidence="1">
    <location>
        <begin position="7"/>
        <end position="18"/>
    </location>
</feature>
<dbReference type="KEGG" id="qsa:O6P43_020495"/>
<dbReference type="Proteomes" id="UP001163823">
    <property type="component" value="Chromosome 8"/>
</dbReference>
<evidence type="ECO:0000256" key="1">
    <source>
        <dbReference type="SAM" id="MobiDB-lite"/>
    </source>
</evidence>
<name>A0AAD7LKS7_QUISA</name>
<dbReference type="AlphaFoldDB" id="A0AAD7LKS7"/>
<feature type="region of interest" description="Disordered" evidence="1">
    <location>
        <begin position="1"/>
        <end position="23"/>
    </location>
</feature>
<feature type="region of interest" description="Disordered" evidence="1">
    <location>
        <begin position="83"/>
        <end position="104"/>
    </location>
</feature>
<reference evidence="2" key="1">
    <citation type="journal article" date="2023" name="Science">
        <title>Elucidation of the pathway for biosynthesis of saponin adjuvants from the soapbark tree.</title>
        <authorList>
            <person name="Reed J."/>
            <person name="Orme A."/>
            <person name="El-Demerdash A."/>
            <person name="Owen C."/>
            <person name="Martin L.B.B."/>
            <person name="Misra R.C."/>
            <person name="Kikuchi S."/>
            <person name="Rejzek M."/>
            <person name="Martin A.C."/>
            <person name="Harkess A."/>
            <person name="Leebens-Mack J."/>
            <person name="Louveau T."/>
            <person name="Stephenson M.J."/>
            <person name="Osbourn A."/>
        </authorList>
    </citation>
    <scope>NUCLEOTIDE SEQUENCE</scope>
    <source>
        <strain evidence="2">S10</strain>
    </source>
</reference>
<evidence type="ECO:0000313" key="2">
    <source>
        <dbReference type="EMBL" id="KAJ7959990.1"/>
    </source>
</evidence>
<accession>A0AAD7LKS7</accession>
<keyword evidence="3" id="KW-1185">Reference proteome</keyword>
<organism evidence="2 3">
    <name type="scientific">Quillaja saponaria</name>
    <name type="common">Soap bark tree</name>
    <dbReference type="NCBI Taxonomy" id="32244"/>
    <lineage>
        <taxon>Eukaryota</taxon>
        <taxon>Viridiplantae</taxon>
        <taxon>Streptophyta</taxon>
        <taxon>Embryophyta</taxon>
        <taxon>Tracheophyta</taxon>
        <taxon>Spermatophyta</taxon>
        <taxon>Magnoliopsida</taxon>
        <taxon>eudicotyledons</taxon>
        <taxon>Gunneridae</taxon>
        <taxon>Pentapetalae</taxon>
        <taxon>rosids</taxon>
        <taxon>fabids</taxon>
        <taxon>Fabales</taxon>
        <taxon>Quillajaceae</taxon>
        <taxon>Quillaja</taxon>
    </lineage>
</organism>
<protein>
    <submittedName>
        <fullName evidence="2">Pentatricopeptide repeat-containing protein, chloroplastic</fullName>
    </submittedName>
</protein>
<evidence type="ECO:0000313" key="3">
    <source>
        <dbReference type="Proteomes" id="UP001163823"/>
    </source>
</evidence>
<comment type="caution">
    <text evidence="2">The sequence shown here is derived from an EMBL/GenBank/DDBJ whole genome shotgun (WGS) entry which is preliminary data.</text>
</comment>
<proteinExistence type="predicted"/>
<gene>
    <name evidence="2" type="ORF">O6P43_020495</name>
</gene>
<sequence length="104" mass="12156">MLDEEVDRMKNMKRKPDGARGGALSKRICRSWQMGWGSKNKNQVHPQAKSIYKTLDEVDKLLEMNRFKFKLTSEMLYDMDEEWKPGRNSRRGAESTEGEVGHCF</sequence>